<dbReference type="FunFam" id="1.25.40.10:FF:000627">
    <property type="entry name" value="Pentatricopeptide repeat-containing protein"/>
    <property type="match status" value="1"/>
</dbReference>
<feature type="repeat" description="PPR" evidence="2">
    <location>
        <begin position="73"/>
        <end position="107"/>
    </location>
</feature>
<dbReference type="Gene3D" id="1.25.40.10">
    <property type="entry name" value="Tetratricopeptide repeat domain"/>
    <property type="match status" value="4"/>
</dbReference>
<dbReference type="InterPro" id="IPR046848">
    <property type="entry name" value="E_motif"/>
</dbReference>
<dbReference type="GO" id="GO:0099402">
    <property type="term" value="P:plant organ development"/>
    <property type="evidence" value="ECO:0007669"/>
    <property type="project" value="UniProtKB-ARBA"/>
</dbReference>
<reference evidence="3" key="1">
    <citation type="submission" date="2017-07" db="EMBL/GenBank/DDBJ databases">
        <title>Taro Niue Genome Assembly and Annotation.</title>
        <authorList>
            <person name="Atibalentja N."/>
            <person name="Keating K."/>
            <person name="Fields C.J."/>
        </authorList>
    </citation>
    <scope>NUCLEOTIDE SEQUENCE</scope>
    <source>
        <strain evidence="3">Niue_2</strain>
        <tissue evidence="3">Leaf</tissue>
    </source>
</reference>
<dbReference type="EMBL" id="NMUH01000037">
    <property type="protein sequence ID" value="MQL69448.1"/>
    <property type="molecule type" value="Genomic_DNA"/>
</dbReference>
<feature type="repeat" description="PPR" evidence="2">
    <location>
        <begin position="175"/>
        <end position="209"/>
    </location>
</feature>
<dbReference type="Proteomes" id="UP000652761">
    <property type="component" value="Unassembled WGS sequence"/>
</dbReference>
<evidence type="ECO:0000313" key="3">
    <source>
        <dbReference type="EMBL" id="MQL69448.1"/>
    </source>
</evidence>
<dbReference type="FunFam" id="1.25.40.10:FF:000344">
    <property type="entry name" value="Pentatricopeptide repeat-containing protein"/>
    <property type="match status" value="1"/>
</dbReference>
<dbReference type="GO" id="GO:0003723">
    <property type="term" value="F:RNA binding"/>
    <property type="evidence" value="ECO:0007669"/>
    <property type="project" value="InterPro"/>
</dbReference>
<sequence>FLPPLRDVPTCVSALQACASAGDLSAGEKIHSWVVVNGFHASPFVLTSLINFYSKCHHLADALAVFRHIESPNLFQWNAALSGMVAHGLLEEALMLYFEMERTGSVPDRFTYPCLVKACSDLREGPLVARSIHARLFKVGLESDVFISSSLINAYMKMGLLVLAKKMFGILSDRDVVLWNSMVNGFAQMGQFKDALELFQQMGKEGFVPSKFTVTGITSVFAATGDINGGRMIHGFAKKSGYEYDIAVSNSLIDMYGKCQSVEAANQIFEAMSHRDILSWNSIISISDQSGDHRRTLKLFDSMKDSGIPPDPVTVSAVLPACAHMAALFHGRMIHGFMASVAPDEVTFVNVLSGCSHAGIVNEGREILDKMESEYNVVPTVEHYACVVDMLGRAGRLMEAYNLAVNVPIGFSPVVWRAYLTACQIHGDMDQSVHAARRLLEMEPEHCGSYVLLSNAYGSAGRHGDVLEVRKAMRHRNVRKAPGCSWIELGLGMQVFITGDRRHSESDKIYDLLHVLIGQLQELGSAPCINQGG</sequence>
<dbReference type="PANTHER" id="PTHR47926:SF347">
    <property type="entry name" value="PENTATRICOPEPTIDE REPEAT-CONTAINING PROTEIN"/>
    <property type="match status" value="1"/>
</dbReference>
<dbReference type="AlphaFoldDB" id="A0A843TBY0"/>
<keyword evidence="1" id="KW-0677">Repeat</keyword>
<dbReference type="PROSITE" id="PS51375">
    <property type="entry name" value="PPR"/>
    <property type="match status" value="3"/>
</dbReference>
<feature type="non-terminal residue" evidence="3">
    <location>
        <position position="1"/>
    </location>
</feature>
<dbReference type="InterPro" id="IPR046960">
    <property type="entry name" value="PPR_At4g14850-like_plant"/>
</dbReference>
<organism evidence="3 4">
    <name type="scientific">Colocasia esculenta</name>
    <name type="common">Wild taro</name>
    <name type="synonym">Arum esculentum</name>
    <dbReference type="NCBI Taxonomy" id="4460"/>
    <lineage>
        <taxon>Eukaryota</taxon>
        <taxon>Viridiplantae</taxon>
        <taxon>Streptophyta</taxon>
        <taxon>Embryophyta</taxon>
        <taxon>Tracheophyta</taxon>
        <taxon>Spermatophyta</taxon>
        <taxon>Magnoliopsida</taxon>
        <taxon>Liliopsida</taxon>
        <taxon>Araceae</taxon>
        <taxon>Aroideae</taxon>
        <taxon>Colocasieae</taxon>
        <taxon>Colocasia</taxon>
    </lineage>
</organism>
<proteinExistence type="predicted"/>
<comment type="caution">
    <text evidence="3">The sequence shown here is derived from an EMBL/GenBank/DDBJ whole genome shotgun (WGS) entry which is preliminary data.</text>
</comment>
<dbReference type="GO" id="GO:0009451">
    <property type="term" value="P:RNA modification"/>
    <property type="evidence" value="ECO:0007669"/>
    <property type="project" value="InterPro"/>
</dbReference>
<dbReference type="NCBIfam" id="TIGR00756">
    <property type="entry name" value="PPR"/>
    <property type="match status" value="2"/>
</dbReference>
<keyword evidence="4" id="KW-1185">Reference proteome</keyword>
<gene>
    <name evidence="3" type="ORF">Taro_001748</name>
</gene>
<feature type="repeat" description="PPR" evidence="2">
    <location>
        <begin position="276"/>
        <end position="310"/>
    </location>
</feature>
<dbReference type="InterPro" id="IPR002885">
    <property type="entry name" value="PPR_rpt"/>
</dbReference>
<protein>
    <recommendedName>
        <fullName evidence="5">Pentatricopeptide repeat-containing protein</fullName>
    </recommendedName>
</protein>
<dbReference type="Pfam" id="PF13041">
    <property type="entry name" value="PPR_2"/>
    <property type="match status" value="3"/>
</dbReference>
<feature type="non-terminal residue" evidence="3">
    <location>
        <position position="533"/>
    </location>
</feature>
<evidence type="ECO:0000313" key="4">
    <source>
        <dbReference type="Proteomes" id="UP000652761"/>
    </source>
</evidence>
<dbReference type="FunFam" id="1.25.40.10:FF:000158">
    <property type="entry name" value="pentatricopeptide repeat-containing protein At2g33680"/>
    <property type="match status" value="1"/>
</dbReference>
<evidence type="ECO:0008006" key="5">
    <source>
        <dbReference type="Google" id="ProtNLM"/>
    </source>
</evidence>
<dbReference type="InterPro" id="IPR011990">
    <property type="entry name" value="TPR-like_helical_dom_sf"/>
</dbReference>
<dbReference type="SUPFAM" id="SSF48452">
    <property type="entry name" value="TPR-like"/>
    <property type="match status" value="1"/>
</dbReference>
<name>A0A843TBY0_COLES</name>
<evidence type="ECO:0000256" key="2">
    <source>
        <dbReference type="PROSITE-ProRule" id="PRU00708"/>
    </source>
</evidence>
<accession>A0A843TBY0</accession>
<dbReference type="PANTHER" id="PTHR47926">
    <property type="entry name" value="PENTATRICOPEPTIDE REPEAT-CONTAINING PROTEIN"/>
    <property type="match status" value="1"/>
</dbReference>
<evidence type="ECO:0000256" key="1">
    <source>
        <dbReference type="ARBA" id="ARBA00022737"/>
    </source>
</evidence>
<dbReference type="OrthoDB" id="631241at2759"/>
<dbReference type="Pfam" id="PF01535">
    <property type="entry name" value="PPR"/>
    <property type="match status" value="2"/>
</dbReference>
<dbReference type="Pfam" id="PF20431">
    <property type="entry name" value="E_motif"/>
    <property type="match status" value="1"/>
</dbReference>